<feature type="region of interest" description="Disordered" evidence="1">
    <location>
        <begin position="1"/>
        <end position="20"/>
    </location>
</feature>
<keyword evidence="3" id="KW-1185">Reference proteome</keyword>
<dbReference type="AlphaFoldDB" id="A0A843WX75"/>
<dbReference type="EMBL" id="NMUH01003804">
    <property type="protein sequence ID" value="MQM07140.1"/>
    <property type="molecule type" value="Genomic_DNA"/>
</dbReference>
<dbReference type="Proteomes" id="UP000652761">
    <property type="component" value="Unassembled WGS sequence"/>
</dbReference>
<evidence type="ECO:0000313" key="2">
    <source>
        <dbReference type="EMBL" id="MQM07140.1"/>
    </source>
</evidence>
<comment type="caution">
    <text evidence="2">The sequence shown here is derived from an EMBL/GenBank/DDBJ whole genome shotgun (WGS) entry which is preliminary data.</text>
</comment>
<feature type="compositionally biased region" description="Basic residues" evidence="1">
    <location>
        <begin position="62"/>
        <end position="72"/>
    </location>
</feature>
<gene>
    <name evidence="2" type="ORF">Taro_039973</name>
</gene>
<evidence type="ECO:0000313" key="3">
    <source>
        <dbReference type="Proteomes" id="UP000652761"/>
    </source>
</evidence>
<name>A0A843WX75_COLES</name>
<evidence type="ECO:0000256" key="1">
    <source>
        <dbReference type="SAM" id="MobiDB-lite"/>
    </source>
</evidence>
<accession>A0A843WX75</accession>
<protein>
    <submittedName>
        <fullName evidence="2">Uncharacterized protein</fullName>
    </submittedName>
</protein>
<feature type="region of interest" description="Disordered" evidence="1">
    <location>
        <begin position="30"/>
        <end position="107"/>
    </location>
</feature>
<organism evidence="2 3">
    <name type="scientific">Colocasia esculenta</name>
    <name type="common">Wild taro</name>
    <name type="synonym">Arum esculentum</name>
    <dbReference type="NCBI Taxonomy" id="4460"/>
    <lineage>
        <taxon>Eukaryota</taxon>
        <taxon>Viridiplantae</taxon>
        <taxon>Streptophyta</taxon>
        <taxon>Embryophyta</taxon>
        <taxon>Tracheophyta</taxon>
        <taxon>Spermatophyta</taxon>
        <taxon>Magnoliopsida</taxon>
        <taxon>Liliopsida</taxon>
        <taxon>Araceae</taxon>
        <taxon>Aroideae</taxon>
        <taxon>Colocasieae</taxon>
        <taxon>Colocasia</taxon>
    </lineage>
</organism>
<feature type="compositionally biased region" description="Low complexity" evidence="1">
    <location>
        <begin position="30"/>
        <end position="41"/>
    </location>
</feature>
<feature type="compositionally biased region" description="Low complexity" evidence="1">
    <location>
        <begin position="1"/>
        <end position="11"/>
    </location>
</feature>
<proteinExistence type="predicted"/>
<reference evidence="2" key="1">
    <citation type="submission" date="2017-07" db="EMBL/GenBank/DDBJ databases">
        <title>Taro Niue Genome Assembly and Annotation.</title>
        <authorList>
            <person name="Atibalentja N."/>
            <person name="Keating K."/>
            <person name="Fields C.J."/>
        </authorList>
    </citation>
    <scope>NUCLEOTIDE SEQUENCE</scope>
    <source>
        <strain evidence="2">Niue_2</strain>
        <tissue evidence="2">Leaf</tissue>
    </source>
</reference>
<sequence>MFCSPAQARQQVQRRRGRCSGVVADAATAVAGRQVQQRQQRCSSAKATRERQQCRSSEGAGKLRKRAARNVKRRENAEGVSGGASGQLLAGQHHRHPEVSPAGTEVH</sequence>